<feature type="transmembrane region" description="Helical" evidence="5">
    <location>
        <begin position="308"/>
        <end position="329"/>
    </location>
</feature>
<feature type="transmembrane region" description="Helical" evidence="5">
    <location>
        <begin position="237"/>
        <end position="258"/>
    </location>
</feature>
<dbReference type="OrthoDB" id="294541at2759"/>
<accession>A0A1Z5JDD7</accession>
<evidence type="ECO:0000256" key="4">
    <source>
        <dbReference type="ARBA" id="ARBA00023136"/>
    </source>
</evidence>
<dbReference type="Proteomes" id="UP000198406">
    <property type="component" value="Unassembled WGS sequence"/>
</dbReference>
<proteinExistence type="predicted"/>
<feature type="transmembrane region" description="Helical" evidence="5">
    <location>
        <begin position="462"/>
        <end position="483"/>
    </location>
</feature>
<evidence type="ECO:0000313" key="8">
    <source>
        <dbReference type="Proteomes" id="UP000198406"/>
    </source>
</evidence>
<keyword evidence="4 5" id="KW-0472">Membrane</keyword>
<feature type="transmembrane region" description="Helical" evidence="5">
    <location>
        <begin position="349"/>
        <end position="376"/>
    </location>
</feature>
<comment type="subcellular location">
    <subcellularLocation>
        <location evidence="1">Membrane</location>
    </subcellularLocation>
</comment>
<evidence type="ECO:0000256" key="5">
    <source>
        <dbReference type="SAM" id="Phobius"/>
    </source>
</evidence>
<feature type="transmembrane region" description="Helical" evidence="5">
    <location>
        <begin position="80"/>
        <end position="98"/>
    </location>
</feature>
<feature type="transmembrane region" description="Helical" evidence="5">
    <location>
        <begin position="211"/>
        <end position="230"/>
    </location>
</feature>
<organism evidence="7 8">
    <name type="scientific">Fistulifera solaris</name>
    <name type="common">Oleaginous diatom</name>
    <dbReference type="NCBI Taxonomy" id="1519565"/>
    <lineage>
        <taxon>Eukaryota</taxon>
        <taxon>Sar</taxon>
        <taxon>Stramenopiles</taxon>
        <taxon>Ochrophyta</taxon>
        <taxon>Bacillariophyta</taxon>
        <taxon>Bacillariophyceae</taxon>
        <taxon>Bacillariophycidae</taxon>
        <taxon>Naviculales</taxon>
        <taxon>Naviculaceae</taxon>
        <taxon>Fistulifera</taxon>
    </lineage>
</organism>
<dbReference type="Pfam" id="PF01490">
    <property type="entry name" value="Aa_trans"/>
    <property type="match status" value="1"/>
</dbReference>
<feature type="transmembrane region" description="Helical" evidence="5">
    <location>
        <begin position="388"/>
        <end position="404"/>
    </location>
</feature>
<dbReference type="PANTHER" id="PTHR16189">
    <property type="entry name" value="TRANSMEMBRANE PROTEIN 104-RELATED"/>
    <property type="match status" value="1"/>
</dbReference>
<evidence type="ECO:0000256" key="1">
    <source>
        <dbReference type="ARBA" id="ARBA00004370"/>
    </source>
</evidence>
<feature type="domain" description="Amino acid transporter transmembrane" evidence="6">
    <location>
        <begin position="51"/>
        <end position="148"/>
    </location>
</feature>
<evidence type="ECO:0000259" key="6">
    <source>
        <dbReference type="Pfam" id="PF01490"/>
    </source>
</evidence>
<keyword evidence="2 5" id="KW-0812">Transmembrane</keyword>
<reference evidence="7 8" key="1">
    <citation type="journal article" date="2015" name="Plant Cell">
        <title>Oil accumulation by the oleaginous diatom Fistulifera solaris as revealed by the genome and transcriptome.</title>
        <authorList>
            <person name="Tanaka T."/>
            <person name="Maeda Y."/>
            <person name="Veluchamy A."/>
            <person name="Tanaka M."/>
            <person name="Abida H."/>
            <person name="Marechal E."/>
            <person name="Bowler C."/>
            <person name="Muto M."/>
            <person name="Sunaga Y."/>
            <person name="Tanaka M."/>
            <person name="Yoshino T."/>
            <person name="Taniguchi T."/>
            <person name="Fukuda Y."/>
            <person name="Nemoto M."/>
            <person name="Matsumoto M."/>
            <person name="Wong P.S."/>
            <person name="Aburatani S."/>
            <person name="Fujibuchi W."/>
        </authorList>
    </citation>
    <scope>NUCLEOTIDE SEQUENCE [LARGE SCALE GENOMIC DNA]</scope>
    <source>
        <strain evidence="7 8">JPCC DA0580</strain>
    </source>
</reference>
<dbReference type="InParanoid" id="A0A1Z5JDD7"/>
<gene>
    <name evidence="7" type="ORF">FisN_8Lh108</name>
</gene>
<evidence type="ECO:0000256" key="3">
    <source>
        <dbReference type="ARBA" id="ARBA00022989"/>
    </source>
</evidence>
<protein>
    <recommendedName>
        <fullName evidence="6">Amino acid transporter transmembrane domain-containing protein</fullName>
    </recommendedName>
</protein>
<dbReference type="GO" id="GO:0016020">
    <property type="term" value="C:membrane"/>
    <property type="evidence" value="ECO:0007669"/>
    <property type="project" value="UniProtKB-SubCell"/>
</dbReference>
<keyword evidence="8" id="KW-1185">Reference proteome</keyword>
<comment type="caution">
    <text evidence="7">The sequence shown here is derived from an EMBL/GenBank/DDBJ whole genome shotgun (WGS) entry which is preliminary data.</text>
</comment>
<dbReference type="InterPro" id="IPR013057">
    <property type="entry name" value="AA_transpt_TM"/>
</dbReference>
<dbReference type="AlphaFoldDB" id="A0A1Z5JDD7"/>
<feature type="transmembrane region" description="Helical" evidence="5">
    <location>
        <begin position="416"/>
        <end position="435"/>
    </location>
</feature>
<feature type="transmembrane region" description="Helical" evidence="5">
    <location>
        <begin position="278"/>
        <end position="296"/>
    </location>
</feature>
<evidence type="ECO:0000256" key="2">
    <source>
        <dbReference type="ARBA" id="ARBA00022692"/>
    </source>
</evidence>
<dbReference type="PANTHER" id="PTHR16189:SF3">
    <property type="entry name" value="AMINO ACID TRANSPORTER TRANSMEMBRANE DOMAIN-CONTAINING PROTEIN"/>
    <property type="match status" value="1"/>
</dbReference>
<evidence type="ECO:0000313" key="7">
    <source>
        <dbReference type="EMBL" id="GAX12014.1"/>
    </source>
</evidence>
<keyword evidence="3 5" id="KW-1133">Transmembrane helix</keyword>
<dbReference type="EMBL" id="BDSP01000048">
    <property type="protein sequence ID" value="GAX12014.1"/>
    <property type="molecule type" value="Genomic_DNA"/>
</dbReference>
<name>A0A1Z5JDD7_FISSO</name>
<feature type="transmembrane region" description="Helical" evidence="5">
    <location>
        <begin position="133"/>
        <end position="154"/>
    </location>
</feature>
<sequence length="484" mass="53072">MAGENTPLLNTTVKFAKPPDNQENISQRLRSTMAKASFRLNSLIEEHTGSIGMLGSLAIAVNSLTGPAMLSLPATFTRSGIIPTCAALLFVGLLSSLCSTHLANTISKVEGNADFKKEVEYSDAFQIFWGRRWFVITQVLFFFCITCLNISSIVDTSQVVDTFMAHWMYGGAAALLITSQGPEWLRWNYDLCSEVELASGDCIPFDDQDGILFTAGNLGVTMVFLPMALVDLKENALWQIIGFLVLVITSIQFVIQFSLWPELSLDNTSLWGYDWDDLFGVVLFNFALTIAIPAWLYEREPHVDVPTVIYGSTLLSTAMYIALGLLGSLTMPNVSENMLQSMMTGTMGMAMELGASIFAFAIIGLGTPLFSVLTRLNLMGSHTCSRRTANLLSVYLPFAAAWFLNDGTAITKLLSWGGIIFTSLIVFIFPLLLAIHEKQTTAAPGSIDVYCGFIQGHRAELISLWILLFLSISSVSLAIWGNIF</sequence>